<accession>A0A165BLA7</accession>
<reference evidence="1 2" key="1">
    <citation type="journal article" date="2016" name="Mol. Biol. Evol.">
        <title>Comparative Genomics of Early-Diverging Mushroom-Forming Fungi Provides Insights into the Origins of Lignocellulose Decay Capabilities.</title>
        <authorList>
            <person name="Nagy L.G."/>
            <person name="Riley R."/>
            <person name="Tritt A."/>
            <person name="Adam C."/>
            <person name="Daum C."/>
            <person name="Floudas D."/>
            <person name="Sun H."/>
            <person name="Yadav J.S."/>
            <person name="Pangilinan J."/>
            <person name="Larsson K.H."/>
            <person name="Matsuura K."/>
            <person name="Barry K."/>
            <person name="Labutti K."/>
            <person name="Kuo R."/>
            <person name="Ohm R.A."/>
            <person name="Bhattacharya S.S."/>
            <person name="Shirouzu T."/>
            <person name="Yoshinaga Y."/>
            <person name="Martin F.M."/>
            <person name="Grigoriev I.V."/>
            <person name="Hibbett D.S."/>
        </authorList>
    </citation>
    <scope>NUCLEOTIDE SEQUENCE [LARGE SCALE GENOMIC DNA]</scope>
    <source>
        <strain evidence="1 2">93-53</strain>
    </source>
</reference>
<dbReference type="OrthoDB" id="5599163at2759"/>
<protein>
    <submittedName>
        <fullName evidence="1">Uncharacterized protein</fullName>
    </submittedName>
</protein>
<dbReference type="GeneID" id="63822134"/>
<keyword evidence="2" id="KW-1185">Reference proteome</keyword>
<sequence>IVHRKPSDPLEGLLVLSTCPAEYVSQGRYTQEWCNALDILGSSFLWPKEAKLVDFFMHTHNETFTWDESEKGQFQEEYFNLVIIPMMEHVL</sequence>
<dbReference type="InParanoid" id="A0A165BLA7"/>
<evidence type="ECO:0000313" key="2">
    <source>
        <dbReference type="Proteomes" id="UP000076871"/>
    </source>
</evidence>
<dbReference type="AlphaFoldDB" id="A0A165BLA7"/>
<dbReference type="EMBL" id="KV427667">
    <property type="protein sequence ID" value="KZT01261.1"/>
    <property type="molecule type" value="Genomic_DNA"/>
</dbReference>
<dbReference type="Proteomes" id="UP000076871">
    <property type="component" value="Unassembled WGS sequence"/>
</dbReference>
<dbReference type="STRING" id="1314785.A0A165BLA7"/>
<proteinExistence type="predicted"/>
<name>A0A165BLA7_9APHY</name>
<dbReference type="RefSeq" id="XP_040759001.1">
    <property type="nucleotide sequence ID" value="XM_040905104.1"/>
</dbReference>
<gene>
    <name evidence="1" type="ORF">LAESUDRAFT_664251</name>
</gene>
<feature type="non-terminal residue" evidence="1">
    <location>
        <position position="1"/>
    </location>
</feature>
<evidence type="ECO:0000313" key="1">
    <source>
        <dbReference type="EMBL" id="KZT01261.1"/>
    </source>
</evidence>
<organism evidence="1 2">
    <name type="scientific">Laetiporus sulphureus 93-53</name>
    <dbReference type="NCBI Taxonomy" id="1314785"/>
    <lineage>
        <taxon>Eukaryota</taxon>
        <taxon>Fungi</taxon>
        <taxon>Dikarya</taxon>
        <taxon>Basidiomycota</taxon>
        <taxon>Agaricomycotina</taxon>
        <taxon>Agaricomycetes</taxon>
        <taxon>Polyporales</taxon>
        <taxon>Laetiporus</taxon>
    </lineage>
</organism>